<feature type="non-terminal residue" evidence="1">
    <location>
        <position position="132"/>
    </location>
</feature>
<feature type="non-terminal residue" evidence="1">
    <location>
        <position position="1"/>
    </location>
</feature>
<keyword evidence="2" id="KW-1185">Reference proteome</keyword>
<protein>
    <submittedName>
        <fullName evidence="1">8016_t:CDS:1</fullName>
    </submittedName>
</protein>
<comment type="caution">
    <text evidence="1">The sequence shown here is derived from an EMBL/GenBank/DDBJ whole genome shotgun (WGS) entry which is preliminary data.</text>
</comment>
<sequence length="132" mass="15397">KENKCELVAALRKNIGEEIQKEVKEIQLQEPDNISPNNILSDSINIPVSKSKKRRVMHSKDNLEKIELKPSYFDLGWALRERQEYGKRGGEKHMTERVKQFLKTYFLSGDMDKKNRFTASTMLEKLQKKVGT</sequence>
<dbReference type="AlphaFoldDB" id="A0A9N9JYF5"/>
<evidence type="ECO:0000313" key="1">
    <source>
        <dbReference type="EMBL" id="CAG8803192.1"/>
    </source>
</evidence>
<reference evidence="1" key="1">
    <citation type="submission" date="2021-06" db="EMBL/GenBank/DDBJ databases">
        <authorList>
            <person name="Kallberg Y."/>
            <person name="Tangrot J."/>
            <person name="Rosling A."/>
        </authorList>
    </citation>
    <scope>NUCLEOTIDE SEQUENCE</scope>
    <source>
        <strain evidence="1">IN212</strain>
    </source>
</reference>
<dbReference type="OrthoDB" id="2441667at2759"/>
<evidence type="ECO:0000313" key="2">
    <source>
        <dbReference type="Proteomes" id="UP000789396"/>
    </source>
</evidence>
<dbReference type="Proteomes" id="UP000789396">
    <property type="component" value="Unassembled WGS sequence"/>
</dbReference>
<name>A0A9N9JYF5_9GLOM</name>
<gene>
    <name evidence="1" type="ORF">RFULGI_LOCUS17949</name>
</gene>
<dbReference type="EMBL" id="CAJVPZ010074559">
    <property type="protein sequence ID" value="CAG8803192.1"/>
    <property type="molecule type" value="Genomic_DNA"/>
</dbReference>
<organism evidence="1 2">
    <name type="scientific">Racocetra fulgida</name>
    <dbReference type="NCBI Taxonomy" id="60492"/>
    <lineage>
        <taxon>Eukaryota</taxon>
        <taxon>Fungi</taxon>
        <taxon>Fungi incertae sedis</taxon>
        <taxon>Mucoromycota</taxon>
        <taxon>Glomeromycotina</taxon>
        <taxon>Glomeromycetes</taxon>
        <taxon>Diversisporales</taxon>
        <taxon>Gigasporaceae</taxon>
        <taxon>Racocetra</taxon>
    </lineage>
</organism>
<proteinExistence type="predicted"/>
<accession>A0A9N9JYF5</accession>